<evidence type="ECO:0000313" key="6">
    <source>
        <dbReference type="Proteomes" id="UP000189705"/>
    </source>
</evidence>
<protein>
    <submittedName>
        <fullName evidence="7">Tigger transposable element-derived protein 1-like</fullName>
    </submittedName>
</protein>
<gene>
    <name evidence="7" type="primary">LOC102367950</name>
</gene>
<keyword evidence="2 3" id="KW-0539">Nucleus</keyword>
<organism evidence="6 7">
    <name type="scientific">Alligator sinensis</name>
    <name type="common">Chinese alligator</name>
    <dbReference type="NCBI Taxonomy" id="38654"/>
    <lineage>
        <taxon>Eukaryota</taxon>
        <taxon>Metazoa</taxon>
        <taxon>Chordata</taxon>
        <taxon>Craniata</taxon>
        <taxon>Vertebrata</taxon>
        <taxon>Euteleostomi</taxon>
        <taxon>Archelosauria</taxon>
        <taxon>Archosauria</taxon>
        <taxon>Crocodylia</taxon>
        <taxon>Alligatoridae</taxon>
        <taxon>Alligatorinae</taxon>
        <taxon>Alligator</taxon>
    </lineage>
</organism>
<feature type="domain" description="HTH CENPB-type" evidence="5">
    <location>
        <begin position="77"/>
        <end position="155"/>
    </location>
</feature>
<dbReference type="SUPFAM" id="SSF46689">
    <property type="entry name" value="Homeodomain-like"/>
    <property type="match status" value="2"/>
</dbReference>
<evidence type="ECO:0000259" key="4">
    <source>
        <dbReference type="PROSITE" id="PS50960"/>
    </source>
</evidence>
<dbReference type="InterPro" id="IPR050863">
    <property type="entry name" value="CenT-Element_Derived"/>
</dbReference>
<dbReference type="GO" id="GO:0005634">
    <property type="term" value="C:nucleus"/>
    <property type="evidence" value="ECO:0007669"/>
    <property type="project" value="UniProtKB-SubCell"/>
</dbReference>
<dbReference type="OrthoDB" id="125347at2759"/>
<dbReference type="Pfam" id="PF03221">
    <property type="entry name" value="HTH_Tnp_Tc5"/>
    <property type="match status" value="1"/>
</dbReference>
<dbReference type="GO" id="GO:0003677">
    <property type="term" value="F:DNA binding"/>
    <property type="evidence" value="ECO:0007669"/>
    <property type="project" value="UniProtKB-UniRule"/>
</dbReference>
<evidence type="ECO:0000256" key="3">
    <source>
        <dbReference type="PROSITE-ProRule" id="PRU00320"/>
    </source>
</evidence>
<name>A0A1U7RXG6_ALLSI</name>
<evidence type="ECO:0000259" key="5">
    <source>
        <dbReference type="PROSITE" id="PS51253"/>
    </source>
</evidence>
<dbReference type="InterPro" id="IPR009057">
    <property type="entry name" value="Homeodomain-like_sf"/>
</dbReference>
<accession>A0A1U7RXG6</accession>
<dbReference type="GeneID" id="102367950"/>
<dbReference type="Pfam" id="PF04218">
    <property type="entry name" value="CENP-B_N"/>
    <property type="match status" value="1"/>
</dbReference>
<dbReference type="RefSeq" id="XP_006025615.1">
    <property type="nucleotide sequence ID" value="XM_006025553.1"/>
</dbReference>
<reference evidence="7" key="1">
    <citation type="submission" date="2025-08" db="UniProtKB">
        <authorList>
            <consortium name="RefSeq"/>
        </authorList>
    </citation>
    <scope>IDENTIFICATION</scope>
</reference>
<dbReference type="InterPro" id="IPR007889">
    <property type="entry name" value="HTH_Psq"/>
</dbReference>
<dbReference type="Proteomes" id="UP000189705">
    <property type="component" value="Unplaced"/>
</dbReference>
<feature type="domain" description="HTH psq-type" evidence="4">
    <location>
        <begin position="13"/>
        <end position="64"/>
    </location>
</feature>
<dbReference type="AlphaFoldDB" id="A0A1U7RXG6"/>
<keyword evidence="6" id="KW-1185">Reference proteome</keyword>
<dbReference type="STRING" id="38654.A0A1U7RXG6"/>
<evidence type="ECO:0000313" key="7">
    <source>
        <dbReference type="RefSeq" id="XP_006025615.1"/>
    </source>
</evidence>
<dbReference type="PROSITE" id="PS50960">
    <property type="entry name" value="HTH_PSQ"/>
    <property type="match status" value="1"/>
</dbReference>
<dbReference type="Gene3D" id="1.10.10.60">
    <property type="entry name" value="Homeodomain-like"/>
    <property type="match status" value="2"/>
</dbReference>
<dbReference type="SMART" id="SM00674">
    <property type="entry name" value="CENPB"/>
    <property type="match status" value="1"/>
</dbReference>
<evidence type="ECO:0000256" key="2">
    <source>
        <dbReference type="ARBA" id="ARBA00023242"/>
    </source>
</evidence>
<dbReference type="KEGG" id="asn:102367950"/>
<dbReference type="InterPro" id="IPR006600">
    <property type="entry name" value="HTH_CenpB_DNA-bd_dom"/>
</dbReference>
<evidence type="ECO:0000256" key="1">
    <source>
        <dbReference type="ARBA" id="ARBA00023125"/>
    </source>
</evidence>
<dbReference type="PANTHER" id="PTHR19303">
    <property type="entry name" value="TRANSPOSON"/>
    <property type="match status" value="1"/>
</dbReference>
<dbReference type="PANTHER" id="PTHR19303:SF26">
    <property type="entry name" value="TIGGER TRANSPOSABLE ELEMENT-DERIVED PROTEIN 1"/>
    <property type="match status" value="1"/>
</dbReference>
<dbReference type="InParanoid" id="A0A1U7RXG6"/>
<keyword evidence="1 3" id="KW-0238">DNA-binding</keyword>
<dbReference type="eggNOG" id="KOG3105">
    <property type="taxonomic scope" value="Eukaryota"/>
</dbReference>
<dbReference type="PROSITE" id="PS51253">
    <property type="entry name" value="HTH_CENPB"/>
    <property type="match status" value="1"/>
</dbReference>
<proteinExistence type="predicted"/>
<comment type="subcellular location">
    <subcellularLocation>
        <location evidence="3">Nucleus</location>
    </subcellularLocation>
</comment>
<sequence>MSAKRKSMTSPGGSTKKQRKAIDLEMKMKIINDYEAGKKVKAIARDLELVHSTISTILKDKDRVKEAVKALTGFKAIITRQRKGLIHEMEKLLAIWFDDQIQKRMLMSLLIIQAKAHSIFETLKAREGEESTETFTASHGWFQWFRRRFNVHNRSISSEAASTDVEAAEKFVDQFDPC</sequence>
<feature type="DNA-binding region" description="H-T-H motif" evidence="3">
    <location>
        <begin position="40"/>
        <end position="60"/>
    </location>
</feature>